<dbReference type="InterPro" id="IPR036409">
    <property type="entry name" value="Aldolase_II/adducin_N_sf"/>
</dbReference>
<dbReference type="GO" id="GO:0046872">
    <property type="term" value="F:metal ion binding"/>
    <property type="evidence" value="ECO:0007669"/>
    <property type="project" value="UniProtKB-KW"/>
</dbReference>
<name>A0A7G6U6A1_9BRAD</name>
<evidence type="ECO:0000313" key="6">
    <source>
        <dbReference type="Proteomes" id="UP000515291"/>
    </source>
</evidence>
<sequence length="276" mass="29503">MASTRSAAPMLLAMVFALSLQPASAQTAAQPPAPTSAGPVDPALMQDLVVANRVLTDLNVIDGFGHVSMRHPTDPNRYLMGRSVAPALVTADDIMEYDLDSNPVDAKGRASFLERFIHGEIYKARPDVKAVVHTHSPGIIPFSVSSTPLRPVFHLGAFLFPDVPVFEIRDSAGMSNMLVSNAQLGKALASTLGDRSVALMRGHGSVVVASTIPMAVFRAHYSNVNAQLQSQALALGGSVSYLLGEESQKTLAVIDQIHGRAWDLWKRAALEKMAPK</sequence>
<dbReference type="InterPro" id="IPR001303">
    <property type="entry name" value="Aldolase_II/adducin_N"/>
</dbReference>
<accession>A0A7G6U6A1</accession>
<evidence type="ECO:0000259" key="4">
    <source>
        <dbReference type="SMART" id="SM01007"/>
    </source>
</evidence>
<gene>
    <name evidence="5" type="ORF">HB776_27520</name>
</gene>
<dbReference type="PANTHER" id="PTHR22789">
    <property type="entry name" value="FUCULOSE PHOSPHATE ALDOLASE"/>
    <property type="match status" value="1"/>
</dbReference>
<dbReference type="SMART" id="SM01007">
    <property type="entry name" value="Aldolase_II"/>
    <property type="match status" value="1"/>
</dbReference>
<keyword evidence="1" id="KW-0479">Metal-binding</keyword>
<protein>
    <submittedName>
        <fullName evidence="5">Class II aldolase/adducin family protein</fullName>
    </submittedName>
</protein>
<organism evidence="5 6">
    <name type="scientific">Tardiphaga robiniae</name>
    <dbReference type="NCBI Taxonomy" id="943830"/>
    <lineage>
        <taxon>Bacteria</taxon>
        <taxon>Pseudomonadati</taxon>
        <taxon>Pseudomonadota</taxon>
        <taxon>Alphaproteobacteria</taxon>
        <taxon>Hyphomicrobiales</taxon>
        <taxon>Nitrobacteraceae</taxon>
        <taxon>Tardiphaga</taxon>
    </lineage>
</organism>
<dbReference type="EMBL" id="CP050292">
    <property type="protein sequence ID" value="QND74533.1"/>
    <property type="molecule type" value="Genomic_DNA"/>
</dbReference>
<dbReference type="GO" id="GO:0016832">
    <property type="term" value="F:aldehyde-lyase activity"/>
    <property type="evidence" value="ECO:0007669"/>
    <property type="project" value="TreeGrafter"/>
</dbReference>
<feature type="domain" description="Class II aldolase/adducin N-terminal" evidence="4">
    <location>
        <begin position="46"/>
        <end position="230"/>
    </location>
</feature>
<dbReference type="SUPFAM" id="SSF53639">
    <property type="entry name" value="AraD/HMP-PK domain-like"/>
    <property type="match status" value="1"/>
</dbReference>
<feature type="signal peptide" evidence="3">
    <location>
        <begin position="1"/>
        <end position="25"/>
    </location>
</feature>
<evidence type="ECO:0000256" key="1">
    <source>
        <dbReference type="ARBA" id="ARBA00022723"/>
    </source>
</evidence>
<dbReference type="InterPro" id="IPR050197">
    <property type="entry name" value="Aldolase_class_II_sugar_metab"/>
</dbReference>
<keyword evidence="3" id="KW-0732">Signal</keyword>
<dbReference type="Proteomes" id="UP000515291">
    <property type="component" value="Chromosome"/>
</dbReference>
<reference evidence="6" key="1">
    <citation type="journal article" date="2020" name="Mol. Plant Microbe">
        <title>Rhizobial microsymbionts of the narrowly endemic Oxytropis species growing in Kamchatka are characterized by significant genetic diversity and possess a set of genes that are associated with T3SS and T6SS secretion systems and can affect the development of symbiosis.</title>
        <authorList>
            <person name="Safronova V."/>
            <person name="Guro P."/>
            <person name="Sazanova A."/>
            <person name="Kuznetsova I."/>
            <person name="Belimov A."/>
            <person name="Yakubov V."/>
            <person name="Chirak E."/>
            <person name="Afonin A."/>
            <person name="Gogolev Y."/>
            <person name="Andronov E."/>
            <person name="Tikhonovich I."/>
        </authorList>
    </citation>
    <scope>NUCLEOTIDE SEQUENCE [LARGE SCALE GENOMIC DNA]</scope>
    <source>
        <strain evidence="6">581</strain>
    </source>
</reference>
<evidence type="ECO:0000256" key="2">
    <source>
        <dbReference type="ARBA" id="ARBA00023239"/>
    </source>
</evidence>
<dbReference type="Pfam" id="PF00596">
    <property type="entry name" value="Aldolase_II"/>
    <property type="match status" value="1"/>
</dbReference>
<dbReference type="Gene3D" id="3.40.225.10">
    <property type="entry name" value="Class II aldolase/adducin N-terminal domain"/>
    <property type="match status" value="1"/>
</dbReference>
<dbReference type="GO" id="GO:0019323">
    <property type="term" value="P:pentose catabolic process"/>
    <property type="evidence" value="ECO:0007669"/>
    <property type="project" value="TreeGrafter"/>
</dbReference>
<evidence type="ECO:0000313" key="5">
    <source>
        <dbReference type="EMBL" id="QND74533.1"/>
    </source>
</evidence>
<keyword evidence="2" id="KW-0456">Lyase</keyword>
<dbReference type="PANTHER" id="PTHR22789:SF0">
    <property type="entry name" value="3-OXO-TETRONATE 4-PHOSPHATE DECARBOXYLASE-RELATED"/>
    <property type="match status" value="1"/>
</dbReference>
<dbReference type="KEGG" id="trb:HB776_27520"/>
<dbReference type="GO" id="GO:0005829">
    <property type="term" value="C:cytosol"/>
    <property type="evidence" value="ECO:0007669"/>
    <property type="project" value="TreeGrafter"/>
</dbReference>
<proteinExistence type="predicted"/>
<evidence type="ECO:0000256" key="3">
    <source>
        <dbReference type="SAM" id="SignalP"/>
    </source>
</evidence>
<feature type="chain" id="PRO_5028847082" evidence="3">
    <location>
        <begin position="26"/>
        <end position="276"/>
    </location>
</feature>
<dbReference type="AlphaFoldDB" id="A0A7G6U6A1"/>